<dbReference type="EMBL" id="KQ257461">
    <property type="protein sequence ID" value="KNC98088.1"/>
    <property type="molecule type" value="Genomic_DNA"/>
</dbReference>
<evidence type="ECO:0000256" key="8">
    <source>
        <dbReference type="ARBA" id="ARBA00031501"/>
    </source>
</evidence>
<organism evidence="10 11">
    <name type="scientific">Spizellomyces punctatus (strain DAOM BR117)</name>
    <dbReference type="NCBI Taxonomy" id="645134"/>
    <lineage>
        <taxon>Eukaryota</taxon>
        <taxon>Fungi</taxon>
        <taxon>Fungi incertae sedis</taxon>
        <taxon>Chytridiomycota</taxon>
        <taxon>Chytridiomycota incertae sedis</taxon>
        <taxon>Chytridiomycetes</taxon>
        <taxon>Spizellomycetales</taxon>
        <taxon>Spizellomycetaceae</taxon>
        <taxon>Spizellomyces</taxon>
    </lineage>
</organism>
<evidence type="ECO:0000256" key="4">
    <source>
        <dbReference type="ARBA" id="ARBA00022676"/>
    </source>
</evidence>
<dbReference type="InterPro" id="IPR017853">
    <property type="entry name" value="GH"/>
</dbReference>
<dbReference type="RefSeq" id="XP_016606128.1">
    <property type="nucleotide sequence ID" value="XM_016754697.1"/>
</dbReference>
<comment type="similarity">
    <text evidence="2">Belongs to the disproportionating enzyme family.</text>
</comment>
<dbReference type="NCBIfam" id="TIGR00217">
    <property type="entry name" value="malQ"/>
    <property type="match status" value="1"/>
</dbReference>
<accession>A0A0L0HBJ8</accession>
<dbReference type="Gene3D" id="3.20.20.80">
    <property type="entry name" value="Glycosidases"/>
    <property type="match status" value="1"/>
</dbReference>
<name>A0A0L0HBJ8_SPIPD</name>
<dbReference type="OMA" id="SWWIRRI"/>
<dbReference type="PANTHER" id="PTHR32438">
    <property type="entry name" value="4-ALPHA-GLUCANOTRANSFERASE DPE1, CHLOROPLASTIC/AMYLOPLASTIC"/>
    <property type="match status" value="1"/>
</dbReference>
<dbReference type="NCBIfam" id="NF011080">
    <property type="entry name" value="PRK14508.1-3"/>
    <property type="match status" value="1"/>
</dbReference>
<keyword evidence="11" id="KW-1185">Reference proteome</keyword>
<comment type="catalytic activity">
    <reaction evidence="1">
        <text>Transfers a segment of a (1-&gt;4)-alpha-D-glucan to a new position in an acceptor, which may be glucose or a (1-&gt;4)-alpha-D-glucan.</text>
        <dbReference type="EC" id="2.4.1.25"/>
    </reaction>
</comment>
<keyword evidence="5 10" id="KW-0808">Transferase</keyword>
<dbReference type="SUPFAM" id="SSF51445">
    <property type="entry name" value="(Trans)glycosidases"/>
    <property type="match status" value="1"/>
</dbReference>
<feature type="region of interest" description="Disordered" evidence="9">
    <location>
        <begin position="446"/>
        <end position="478"/>
    </location>
</feature>
<dbReference type="VEuPathDB" id="FungiDB:SPPG_06498"/>
<dbReference type="InterPro" id="IPR003385">
    <property type="entry name" value="Glyco_hydro_77"/>
</dbReference>
<dbReference type="GeneID" id="27689792"/>
<dbReference type="PANTHER" id="PTHR32438:SF5">
    <property type="entry name" value="4-ALPHA-GLUCANOTRANSFERASE DPE1, CHLOROPLASTIC_AMYLOPLASTIC"/>
    <property type="match status" value="1"/>
</dbReference>
<evidence type="ECO:0000256" key="5">
    <source>
        <dbReference type="ARBA" id="ARBA00022679"/>
    </source>
</evidence>
<dbReference type="GO" id="GO:0004134">
    <property type="term" value="F:4-alpha-glucanotransferase activity"/>
    <property type="evidence" value="ECO:0007669"/>
    <property type="project" value="UniProtKB-EC"/>
</dbReference>
<evidence type="ECO:0000256" key="7">
    <source>
        <dbReference type="ARBA" id="ARBA00031423"/>
    </source>
</evidence>
<dbReference type="eggNOG" id="ENOG502QR3V">
    <property type="taxonomic scope" value="Eukaryota"/>
</dbReference>
<evidence type="ECO:0000256" key="9">
    <source>
        <dbReference type="SAM" id="MobiDB-lite"/>
    </source>
</evidence>
<evidence type="ECO:0000256" key="3">
    <source>
        <dbReference type="ARBA" id="ARBA00012560"/>
    </source>
</evidence>
<evidence type="ECO:0000256" key="2">
    <source>
        <dbReference type="ARBA" id="ARBA00005684"/>
    </source>
</evidence>
<dbReference type="STRING" id="645134.A0A0L0HBJ8"/>
<protein>
    <recommendedName>
        <fullName evidence="3">4-alpha-glucanotransferase</fullName>
        <ecNumber evidence="3">2.4.1.25</ecNumber>
    </recommendedName>
    <alternativeName>
        <fullName evidence="7">Amylomaltase</fullName>
    </alternativeName>
    <alternativeName>
        <fullName evidence="8">Disproportionating enzyme</fullName>
    </alternativeName>
</protein>
<reference evidence="10 11" key="1">
    <citation type="submission" date="2009-08" db="EMBL/GenBank/DDBJ databases">
        <title>The Genome Sequence of Spizellomyces punctatus strain DAOM BR117.</title>
        <authorList>
            <consortium name="The Broad Institute Genome Sequencing Platform"/>
            <person name="Russ C."/>
            <person name="Cuomo C."/>
            <person name="Shea T."/>
            <person name="Young S.K."/>
            <person name="Zeng Q."/>
            <person name="Koehrsen M."/>
            <person name="Haas B."/>
            <person name="Borodovsky M."/>
            <person name="Guigo R."/>
            <person name="Alvarado L."/>
            <person name="Berlin A."/>
            <person name="Bochicchio J."/>
            <person name="Borenstein D."/>
            <person name="Chapman S."/>
            <person name="Chen Z."/>
            <person name="Engels R."/>
            <person name="Freedman E."/>
            <person name="Gellesch M."/>
            <person name="Goldberg J."/>
            <person name="Griggs A."/>
            <person name="Gujja S."/>
            <person name="Heiman D."/>
            <person name="Hepburn T."/>
            <person name="Howarth C."/>
            <person name="Jen D."/>
            <person name="Larson L."/>
            <person name="Lewis B."/>
            <person name="Mehta T."/>
            <person name="Park D."/>
            <person name="Pearson M."/>
            <person name="Roberts A."/>
            <person name="Saif S."/>
            <person name="Shenoy N."/>
            <person name="Sisk P."/>
            <person name="Stolte C."/>
            <person name="Sykes S."/>
            <person name="Thomson T."/>
            <person name="Walk T."/>
            <person name="White J."/>
            <person name="Yandava C."/>
            <person name="Burger G."/>
            <person name="Gray M.W."/>
            <person name="Holland P.W.H."/>
            <person name="King N."/>
            <person name="Lang F.B.F."/>
            <person name="Roger A.J."/>
            <person name="Ruiz-Trillo I."/>
            <person name="Lander E."/>
            <person name="Nusbaum C."/>
        </authorList>
    </citation>
    <scope>NUCLEOTIDE SEQUENCE [LARGE SCALE GENOMIC DNA]</scope>
    <source>
        <strain evidence="10 11">DAOM BR117</strain>
    </source>
</reference>
<keyword evidence="6" id="KW-0119">Carbohydrate metabolism</keyword>
<dbReference type="InParanoid" id="A0A0L0HBJ8"/>
<dbReference type="Proteomes" id="UP000053201">
    <property type="component" value="Unassembled WGS sequence"/>
</dbReference>
<evidence type="ECO:0000256" key="6">
    <source>
        <dbReference type="ARBA" id="ARBA00023277"/>
    </source>
</evidence>
<keyword evidence="4" id="KW-0328">Glycosyltransferase</keyword>
<sequence>MPSTRSKTTTVVDNYPTPPARCSGVLLHVTSLPTKYGIGDVGPSALNFLEWLHKAGQTVWQFLPLNPHGHAGSPYGTPSAMAANPAIIALDPLLEVGLLQPNDIEELQGLPADHVDYDRVTPLKRRALRLARDRFREGTIANPVLAEWEERLNKFVVAHGSAWLDDYALFTAIRDKEGKPWVEWPVDLRDRKSSALHKARKDLEDDIDEHVFNQFLFNEQWTLVRRRAKELGVRLVGDIPIFVAHDSADVWSHRKMFKLDKDGKQIVQAGVPPDYFSATGQLWGNPVYDWDAIAKDGYKWWTQRFRRTLELTDVIRIDHFRGFQAAWEVPAEDKTAQNGKWVEGPGAKVFRAVDKALGTHMPVIAEDLGLITKEVHDLRDELGYPGMKVLQFAWGGDGQYDPRNDHLPHNLKHHRCVYYTGTHDNNTVRGWAESASPAERRAVRQYLGRAPPGVSNGGETGAKRKRLDDEDQKEVKSDVSSQETALEIIDSSSYDFIRLALSSIADMAIFQLQDALDLGGDCRMNLPATAEGNWKWRAGNDQLTEEIAQRLRELTQLYGRV</sequence>
<dbReference type="GO" id="GO:0005975">
    <property type="term" value="P:carbohydrate metabolic process"/>
    <property type="evidence" value="ECO:0007669"/>
    <property type="project" value="InterPro"/>
</dbReference>
<evidence type="ECO:0000313" key="10">
    <source>
        <dbReference type="EMBL" id="KNC98088.1"/>
    </source>
</evidence>
<proteinExistence type="inferred from homology"/>
<dbReference type="OrthoDB" id="6123450at2759"/>
<evidence type="ECO:0000256" key="1">
    <source>
        <dbReference type="ARBA" id="ARBA00000439"/>
    </source>
</evidence>
<dbReference type="AlphaFoldDB" id="A0A0L0HBJ8"/>
<gene>
    <name evidence="10" type="ORF">SPPG_06498</name>
</gene>
<evidence type="ECO:0000313" key="11">
    <source>
        <dbReference type="Proteomes" id="UP000053201"/>
    </source>
</evidence>
<dbReference type="EC" id="2.4.1.25" evidence="3"/>
<dbReference type="Pfam" id="PF02446">
    <property type="entry name" value="Glyco_hydro_77"/>
    <property type="match status" value="1"/>
</dbReference>